<feature type="transmembrane region" description="Helical" evidence="6">
    <location>
        <begin position="87"/>
        <end position="107"/>
    </location>
</feature>
<keyword evidence="4 6" id="KW-1133">Transmembrane helix</keyword>
<evidence type="ECO:0000313" key="7">
    <source>
        <dbReference type="EMBL" id="RHB77615.1"/>
    </source>
</evidence>
<dbReference type="RefSeq" id="WP_117588790.1">
    <property type="nucleotide sequence ID" value="NZ_BAABYI010000001.1"/>
</dbReference>
<feature type="transmembrane region" description="Helical" evidence="6">
    <location>
        <begin position="331"/>
        <end position="351"/>
    </location>
</feature>
<name>A0A413XI69_BACUN</name>
<dbReference type="InterPro" id="IPR050833">
    <property type="entry name" value="Poly_Biosynth_Transport"/>
</dbReference>
<feature type="transmembrane region" description="Helical" evidence="6">
    <location>
        <begin position="119"/>
        <end position="139"/>
    </location>
</feature>
<evidence type="ECO:0000313" key="8">
    <source>
        <dbReference type="Proteomes" id="UP000286114"/>
    </source>
</evidence>
<comment type="subcellular location">
    <subcellularLocation>
        <location evidence="1">Cell membrane</location>
        <topology evidence="1">Multi-pass membrane protein</topology>
    </subcellularLocation>
</comment>
<dbReference type="EMBL" id="QSHA01000001">
    <property type="protein sequence ID" value="RHB77615.1"/>
    <property type="molecule type" value="Genomic_DNA"/>
</dbReference>
<gene>
    <name evidence="7" type="ORF">DW873_01080</name>
</gene>
<reference evidence="7 8" key="1">
    <citation type="submission" date="2018-08" db="EMBL/GenBank/DDBJ databases">
        <title>A genome reference for cultivated species of the human gut microbiota.</title>
        <authorList>
            <person name="Zou Y."/>
            <person name="Xue W."/>
            <person name="Luo G."/>
        </authorList>
    </citation>
    <scope>NUCLEOTIDE SEQUENCE [LARGE SCALE GENOMIC DNA]</scope>
    <source>
        <strain evidence="7 8">AM39-1</strain>
    </source>
</reference>
<feature type="transmembrane region" description="Helical" evidence="6">
    <location>
        <begin position="179"/>
        <end position="200"/>
    </location>
</feature>
<dbReference type="GO" id="GO:0005886">
    <property type="term" value="C:plasma membrane"/>
    <property type="evidence" value="ECO:0007669"/>
    <property type="project" value="UniProtKB-SubCell"/>
</dbReference>
<evidence type="ECO:0000256" key="2">
    <source>
        <dbReference type="ARBA" id="ARBA00022475"/>
    </source>
</evidence>
<feature type="transmembrane region" description="Helical" evidence="6">
    <location>
        <begin position="363"/>
        <end position="381"/>
    </location>
</feature>
<keyword evidence="5 6" id="KW-0472">Membrane</keyword>
<evidence type="ECO:0000256" key="4">
    <source>
        <dbReference type="ARBA" id="ARBA00022989"/>
    </source>
</evidence>
<feature type="transmembrane region" description="Helical" evidence="6">
    <location>
        <begin position="151"/>
        <end position="173"/>
    </location>
</feature>
<proteinExistence type="predicted"/>
<organism evidence="7 8">
    <name type="scientific">Bacteroides uniformis</name>
    <dbReference type="NCBI Taxonomy" id="820"/>
    <lineage>
        <taxon>Bacteria</taxon>
        <taxon>Pseudomonadati</taxon>
        <taxon>Bacteroidota</taxon>
        <taxon>Bacteroidia</taxon>
        <taxon>Bacteroidales</taxon>
        <taxon>Bacteroidaceae</taxon>
        <taxon>Bacteroides</taxon>
    </lineage>
</organism>
<dbReference type="InterPro" id="IPR002797">
    <property type="entry name" value="Polysacc_synth"/>
</dbReference>
<feature type="transmembrane region" description="Helical" evidence="6">
    <location>
        <begin position="53"/>
        <end position="75"/>
    </location>
</feature>
<accession>A0A413XI69</accession>
<keyword evidence="2" id="KW-1003">Cell membrane</keyword>
<evidence type="ECO:0000256" key="6">
    <source>
        <dbReference type="SAM" id="Phobius"/>
    </source>
</evidence>
<dbReference type="PANTHER" id="PTHR30250:SF11">
    <property type="entry name" value="O-ANTIGEN TRANSPORTER-RELATED"/>
    <property type="match status" value="1"/>
</dbReference>
<keyword evidence="3 6" id="KW-0812">Transmembrane</keyword>
<protein>
    <submittedName>
        <fullName evidence="7">Polysaccharide biosynthesis protein</fullName>
    </submittedName>
</protein>
<dbReference type="AlphaFoldDB" id="A0A413XI69"/>
<comment type="caution">
    <text evidence="7">The sequence shown here is derived from an EMBL/GenBank/DDBJ whole genome shotgun (WGS) entry which is preliminary data.</text>
</comment>
<sequence length="418" mass="48156">MFLNCLLGNKLLLKGALFSFFSFFNQGASFLLLIILANYIAPSDYGTLSLFNTIISFLGFVVSLSTHGYITISFFKKDEKKFKQDYTLIFLITFAVATFFAFLLLLGNTFVAEVLELPIHYLWFALVISVMNCYFQIVLDYYRIREKLTSFGLVSCSFAVVNFAVTMLFVVALKQGWVGRIYAQLACGVLYGLVAFYVCFRYRLFIFKGLSWLQVKPILMWGIPLIPHLATSWIKQGGDRYIINYYYTLAEVGIFSFALNLSNIIDMIGAAFNQTNSVSIYQILSSEANDRWLRLKRQTRDIFVIYTIGAVIVFVGCSVIIPILLPKYSSSLPYFYLLGISGYFQCIYFLYTNYLFYYDRTKDLMFITFSCSVLHLGLSMLFTRYSLYYTCLLYVFLKALMVAMVVFRAKGLINKYVR</sequence>
<dbReference type="Proteomes" id="UP000286114">
    <property type="component" value="Unassembled WGS sequence"/>
</dbReference>
<evidence type="ECO:0000256" key="1">
    <source>
        <dbReference type="ARBA" id="ARBA00004651"/>
    </source>
</evidence>
<feature type="transmembrane region" description="Helical" evidence="6">
    <location>
        <begin position="12"/>
        <end position="41"/>
    </location>
</feature>
<evidence type="ECO:0000256" key="5">
    <source>
        <dbReference type="ARBA" id="ARBA00023136"/>
    </source>
</evidence>
<evidence type="ECO:0000256" key="3">
    <source>
        <dbReference type="ARBA" id="ARBA00022692"/>
    </source>
</evidence>
<feature type="transmembrane region" description="Helical" evidence="6">
    <location>
        <begin position="387"/>
        <end position="409"/>
    </location>
</feature>
<dbReference type="PANTHER" id="PTHR30250">
    <property type="entry name" value="PST FAMILY PREDICTED COLANIC ACID TRANSPORTER"/>
    <property type="match status" value="1"/>
</dbReference>
<dbReference type="Pfam" id="PF01943">
    <property type="entry name" value="Polysacc_synt"/>
    <property type="match status" value="1"/>
</dbReference>
<feature type="transmembrane region" description="Helical" evidence="6">
    <location>
        <begin position="303"/>
        <end position="325"/>
    </location>
</feature>